<evidence type="ECO:0000313" key="3">
    <source>
        <dbReference type="EMBL" id="QEG34577.1"/>
    </source>
</evidence>
<dbReference type="InterPro" id="IPR008136">
    <property type="entry name" value="CinA_C"/>
</dbReference>
<dbReference type="RefSeq" id="WP_148073205.1">
    <property type="nucleotide sequence ID" value="NZ_CP042913.1"/>
</dbReference>
<proteinExistence type="inferred from homology"/>
<dbReference type="SMART" id="SM00852">
    <property type="entry name" value="MoCF_biosynth"/>
    <property type="match status" value="1"/>
</dbReference>
<dbReference type="InterPro" id="IPR041424">
    <property type="entry name" value="CinA_KH"/>
</dbReference>
<dbReference type="Pfam" id="PF18146">
    <property type="entry name" value="CinA_KH"/>
    <property type="match status" value="1"/>
</dbReference>
<dbReference type="AlphaFoldDB" id="A0A5B9Q6F6"/>
<dbReference type="PANTHER" id="PTHR13939">
    <property type="entry name" value="NICOTINAMIDE-NUCLEOTIDE AMIDOHYDROLASE PNCC"/>
    <property type="match status" value="1"/>
</dbReference>
<evidence type="ECO:0000256" key="1">
    <source>
        <dbReference type="HAMAP-Rule" id="MF_00226"/>
    </source>
</evidence>
<dbReference type="InterPro" id="IPR001453">
    <property type="entry name" value="MoaB/Mog_dom"/>
</dbReference>
<organism evidence="3 4">
    <name type="scientific">Bythopirellula goksoeyrii</name>
    <dbReference type="NCBI Taxonomy" id="1400387"/>
    <lineage>
        <taxon>Bacteria</taxon>
        <taxon>Pseudomonadati</taxon>
        <taxon>Planctomycetota</taxon>
        <taxon>Planctomycetia</taxon>
        <taxon>Pirellulales</taxon>
        <taxon>Lacipirellulaceae</taxon>
        <taxon>Bythopirellula</taxon>
    </lineage>
</organism>
<dbReference type="Gene3D" id="3.30.70.2860">
    <property type="match status" value="1"/>
</dbReference>
<reference evidence="3 4" key="1">
    <citation type="submission" date="2019-08" db="EMBL/GenBank/DDBJ databases">
        <title>Deep-cultivation of Planctomycetes and their phenomic and genomic characterization uncovers novel biology.</title>
        <authorList>
            <person name="Wiegand S."/>
            <person name="Jogler M."/>
            <person name="Boedeker C."/>
            <person name="Pinto D."/>
            <person name="Vollmers J."/>
            <person name="Rivas-Marin E."/>
            <person name="Kohn T."/>
            <person name="Peeters S.H."/>
            <person name="Heuer A."/>
            <person name="Rast P."/>
            <person name="Oberbeckmann S."/>
            <person name="Bunk B."/>
            <person name="Jeske O."/>
            <person name="Meyerdierks A."/>
            <person name="Storesund J.E."/>
            <person name="Kallscheuer N."/>
            <person name="Luecker S."/>
            <person name="Lage O.M."/>
            <person name="Pohl T."/>
            <person name="Merkel B.J."/>
            <person name="Hornburger P."/>
            <person name="Mueller R.-W."/>
            <person name="Bruemmer F."/>
            <person name="Labrenz M."/>
            <person name="Spormann A.M."/>
            <person name="Op den Camp H."/>
            <person name="Overmann J."/>
            <person name="Amann R."/>
            <person name="Jetten M.S.M."/>
            <person name="Mascher T."/>
            <person name="Medema M.H."/>
            <person name="Devos D.P."/>
            <person name="Kaster A.-K."/>
            <person name="Ovreas L."/>
            <person name="Rohde M."/>
            <person name="Galperin M.Y."/>
            <person name="Jogler C."/>
        </authorList>
    </citation>
    <scope>NUCLEOTIDE SEQUENCE [LARGE SCALE GENOMIC DNA]</scope>
    <source>
        <strain evidence="3 4">Pr1d</strain>
    </source>
</reference>
<dbReference type="NCBIfam" id="TIGR00200">
    <property type="entry name" value="cinA_nterm"/>
    <property type="match status" value="1"/>
</dbReference>
<dbReference type="OrthoDB" id="9801454at2"/>
<dbReference type="InterPro" id="IPR050101">
    <property type="entry name" value="CinA"/>
</dbReference>
<protein>
    <recommendedName>
        <fullName evidence="1">CinA-like protein</fullName>
    </recommendedName>
</protein>
<dbReference type="PANTHER" id="PTHR13939:SF0">
    <property type="entry name" value="NMN AMIDOHYDROLASE-LIKE PROTEIN YFAY"/>
    <property type="match status" value="1"/>
</dbReference>
<dbReference type="InterPro" id="IPR008135">
    <property type="entry name" value="Competence-induced_CinA"/>
</dbReference>
<dbReference type="Proteomes" id="UP000323917">
    <property type="component" value="Chromosome"/>
</dbReference>
<comment type="similarity">
    <text evidence="1">Belongs to the CinA family.</text>
</comment>
<dbReference type="InterPro" id="IPR036425">
    <property type="entry name" value="MoaB/Mog-like_dom_sf"/>
</dbReference>
<dbReference type="PIRSF" id="PIRSF006728">
    <property type="entry name" value="CinA"/>
    <property type="match status" value="1"/>
</dbReference>
<evidence type="ECO:0000259" key="2">
    <source>
        <dbReference type="SMART" id="SM00852"/>
    </source>
</evidence>
<sequence length="419" mass="45948">MRAEVISIGDEITTGQRLDTNSQWLSQQLTQLGCEVAFHTTVGDELEDNIAVLCVAIERADVIVMTGGLGPTADDLTREAIAAATGTTLVRDAQSLAHIQNLYASRGREMPERNQVQADFPAGSRPIPNFHGTAPGIEMLVERTGREPCGLFALPGVPVEMHEMWANTVAERIGQLQQVQTVIRHRRIKCFGLGESQLEAMLPDLIRRGREPKVGITVSDATITLRITATADKEETCLATMEPTITVIRESLREVVFGEEDDELEHVVLRLLKQRGKTLAVAEWATAGRIAEWLQAVDGHSNVFVGGMTINDRADLDSMSTSAELNAEIEDHEPAVAAVMAELVRHRLRADYGLSVAAYPPDPYRADSHVCMALATEERTHKWRFGCASHPAILQARTAKQALNALRLELLKLGRDDAT</sequence>
<dbReference type="KEGG" id="bgok:Pr1d_18580"/>
<dbReference type="Pfam" id="PF00994">
    <property type="entry name" value="MoCF_biosynth"/>
    <property type="match status" value="1"/>
</dbReference>
<feature type="domain" description="MoaB/Mog" evidence="2">
    <location>
        <begin position="4"/>
        <end position="176"/>
    </location>
</feature>
<dbReference type="SUPFAM" id="SSF53218">
    <property type="entry name" value="Molybdenum cofactor biosynthesis proteins"/>
    <property type="match status" value="1"/>
</dbReference>
<dbReference type="Pfam" id="PF02464">
    <property type="entry name" value="CinA"/>
    <property type="match status" value="1"/>
</dbReference>
<dbReference type="Gene3D" id="3.40.980.10">
    <property type="entry name" value="MoaB/Mog-like domain"/>
    <property type="match status" value="1"/>
</dbReference>
<keyword evidence="4" id="KW-1185">Reference proteome</keyword>
<dbReference type="SUPFAM" id="SSF142433">
    <property type="entry name" value="CinA-like"/>
    <property type="match status" value="1"/>
</dbReference>
<gene>
    <name evidence="3" type="primary">cinA</name>
    <name evidence="3" type="ORF">Pr1d_18580</name>
</gene>
<dbReference type="EMBL" id="CP042913">
    <property type="protein sequence ID" value="QEG34577.1"/>
    <property type="molecule type" value="Genomic_DNA"/>
</dbReference>
<name>A0A5B9Q6F6_9BACT</name>
<evidence type="ECO:0000313" key="4">
    <source>
        <dbReference type="Proteomes" id="UP000323917"/>
    </source>
</evidence>
<dbReference type="InterPro" id="IPR036653">
    <property type="entry name" value="CinA-like_C"/>
</dbReference>
<dbReference type="NCBIfam" id="TIGR00177">
    <property type="entry name" value="molyb_syn"/>
    <property type="match status" value="1"/>
</dbReference>
<dbReference type="HAMAP" id="MF_00226_B">
    <property type="entry name" value="CinA_B"/>
    <property type="match status" value="1"/>
</dbReference>
<accession>A0A5B9Q6F6</accession>
<dbReference type="CDD" id="cd00885">
    <property type="entry name" value="cinA"/>
    <property type="match status" value="1"/>
</dbReference>
<dbReference type="Gene3D" id="3.90.950.20">
    <property type="entry name" value="CinA-like"/>
    <property type="match status" value="1"/>
</dbReference>